<feature type="compositionally biased region" description="Polar residues" evidence="1">
    <location>
        <begin position="503"/>
        <end position="525"/>
    </location>
</feature>
<dbReference type="InterPro" id="IPR013948">
    <property type="entry name" value="DNA_replication_reg_Sld3_C"/>
</dbReference>
<dbReference type="STRING" id="1173061.A0A0J9XDU7"/>
<evidence type="ECO:0000259" key="2">
    <source>
        <dbReference type="Pfam" id="PF08639"/>
    </source>
</evidence>
<keyword evidence="4" id="KW-1185">Reference proteome</keyword>
<dbReference type="Pfam" id="PF08639">
    <property type="entry name" value="Sld3_STD"/>
    <property type="match status" value="1"/>
</dbReference>
<feature type="compositionally biased region" description="Basic and acidic residues" evidence="1">
    <location>
        <begin position="595"/>
        <end position="607"/>
    </location>
</feature>
<gene>
    <name evidence="3" type="ORF">BN980_GECA11s01308g</name>
</gene>
<name>A0A0J9XDU7_GEOCN</name>
<feature type="domain" description="DNA replication regulator Sld3 C-terminal" evidence="2">
    <location>
        <begin position="226"/>
        <end position="634"/>
    </location>
</feature>
<dbReference type="GO" id="GO:0006270">
    <property type="term" value="P:DNA replication initiation"/>
    <property type="evidence" value="ECO:0007669"/>
    <property type="project" value="InterPro"/>
</dbReference>
<dbReference type="PANTHER" id="PTHR28067:SF1">
    <property type="entry name" value="DNA REPLICATION REGULATOR SLD3"/>
    <property type="match status" value="1"/>
</dbReference>
<feature type="compositionally biased region" description="Polar residues" evidence="1">
    <location>
        <begin position="856"/>
        <end position="872"/>
    </location>
</feature>
<dbReference type="PANTHER" id="PTHR28067">
    <property type="entry name" value="DNA REPLICATION REGULATOR SLD3"/>
    <property type="match status" value="1"/>
</dbReference>
<evidence type="ECO:0000256" key="1">
    <source>
        <dbReference type="SAM" id="MobiDB-lite"/>
    </source>
</evidence>
<reference evidence="3" key="1">
    <citation type="submission" date="2014-03" db="EMBL/GenBank/DDBJ databases">
        <authorList>
            <person name="Casaregola S."/>
        </authorList>
    </citation>
    <scope>NUCLEOTIDE SEQUENCE [LARGE SCALE GENOMIC DNA]</scope>
    <source>
        <strain evidence="3">CLIB 918</strain>
    </source>
</reference>
<feature type="region of interest" description="Disordered" evidence="1">
    <location>
        <begin position="622"/>
        <end position="649"/>
    </location>
</feature>
<protein>
    <recommendedName>
        <fullName evidence="2">DNA replication regulator Sld3 C-terminal domain-containing protein</fullName>
    </recommendedName>
</protein>
<feature type="compositionally biased region" description="Low complexity" evidence="1">
    <location>
        <begin position="580"/>
        <end position="594"/>
    </location>
</feature>
<feature type="region of interest" description="Disordered" evidence="1">
    <location>
        <begin position="151"/>
        <end position="215"/>
    </location>
</feature>
<feature type="region of interest" description="Disordered" evidence="1">
    <location>
        <begin position="403"/>
        <end position="425"/>
    </location>
</feature>
<feature type="region of interest" description="Disordered" evidence="1">
    <location>
        <begin position="682"/>
        <end position="705"/>
    </location>
</feature>
<organism evidence="3 4">
    <name type="scientific">Geotrichum candidum</name>
    <name type="common">Oospora lactis</name>
    <name type="synonym">Dipodascus geotrichum</name>
    <dbReference type="NCBI Taxonomy" id="1173061"/>
    <lineage>
        <taxon>Eukaryota</taxon>
        <taxon>Fungi</taxon>
        <taxon>Dikarya</taxon>
        <taxon>Ascomycota</taxon>
        <taxon>Saccharomycotina</taxon>
        <taxon>Dipodascomycetes</taxon>
        <taxon>Dipodascales</taxon>
        <taxon>Dipodascaceae</taxon>
        <taxon>Geotrichum</taxon>
    </lineage>
</organism>
<feature type="compositionally biased region" description="Polar residues" evidence="1">
    <location>
        <begin position="154"/>
        <end position="167"/>
    </location>
</feature>
<evidence type="ECO:0000313" key="4">
    <source>
        <dbReference type="Proteomes" id="UP000242525"/>
    </source>
</evidence>
<dbReference type="Gene3D" id="1.20.58.2130">
    <property type="match status" value="1"/>
</dbReference>
<proteinExistence type="predicted"/>
<accession>A0A0J9XDU7</accession>
<sequence>MSTSAISIKPRNFSENGGLPFTLLPLKRVLRSSLPVTFFPRQQDQDIIKPIRHFSLPRISKNTTRENGISKYFRPVYDTVVAVRLTNTRNNKSFFALAEYCVNDVWVLSRLDPSIKAKDIKDLASASLNSAAEIPVSTSFSLDKLIESCKAQPTEPQRVTETSNPGQQEMEPPVKLSDEKIPAKESSSNTTLLTEKASKKHDSHNDSLDGFNLRPSKKPHTIPSMLISKYYENLYKGQTPVYYFAKSTLSRARAMSKEKHPGIDDSPQQRVLYIEKLLPYLQEMVLDILDLDSKYDPKNFYHAVSSESSNVAYSIEEHQYMRLWFASLEETVSNLSFKSPEFTNGIENLKTREVQMQIILLLEILALESHRDAKLGKSKTSTRDTTNKSFLTRSNGKSLVRLSKKAKLRREKQEQKKPETPKPDTEVLATAMFDILCIRNLSNLDSSSISSTLGSKSQFETLAQETAAADRTQEFCREAVMPFYSSKLPDLCKKFVQSCRGNSTVMSRRKQPSTANGQFKSSQSLHKAGRSSSSLSTSSLASFRESQVPATLKASRLSSFRGGFNSAVLPKEDRRQVEMTFSTASSFSQESSTFEADHRGSVRETSRHSSFAALQKRTNLLPSNKLDNRSVTLGGSLPTGRRKSGLVRVSNPVKPVGAFRGSQSLVIDTLESRKVVEVAGTPVKRKRQLRPSSRPSESPEKRRSQLVLVDGHIYSDGEDGFNDNEDVIFETPMKKKPKPSTGPLSANKLVFDPIPNLNVPNLTAPYDEEEEVISSSPIMKTPRHNETRSIVIPRSNAPTPSIRTLKPDIYDENSPNFMFPGRDRSNAQSPLLFPSPTTRRIPEASPSKPATKTRKSQQWFDNEFPTTQSRLQ</sequence>
<feature type="region of interest" description="Disordered" evidence="1">
    <location>
        <begin position="580"/>
        <end position="610"/>
    </location>
</feature>
<dbReference type="EMBL" id="CCBN010000011">
    <property type="protein sequence ID" value="CDO55444.1"/>
    <property type="molecule type" value="Genomic_DNA"/>
</dbReference>
<feature type="region of interest" description="Disordered" evidence="1">
    <location>
        <begin position="793"/>
        <end position="872"/>
    </location>
</feature>
<dbReference type="AlphaFoldDB" id="A0A0J9XDU7"/>
<dbReference type="OrthoDB" id="4097150at2759"/>
<comment type="caution">
    <text evidence="3">The sequence shown here is derived from an EMBL/GenBank/DDBJ whole genome shotgun (WGS) entry which is preliminary data.</text>
</comment>
<feature type="compositionally biased region" description="Basic and acidic residues" evidence="1">
    <location>
        <begin position="411"/>
        <end position="425"/>
    </location>
</feature>
<dbReference type="GO" id="GO:0031261">
    <property type="term" value="C:DNA replication preinitiation complex"/>
    <property type="evidence" value="ECO:0007669"/>
    <property type="project" value="TreeGrafter"/>
</dbReference>
<dbReference type="InterPro" id="IPR042511">
    <property type="entry name" value="Sld3"/>
</dbReference>
<dbReference type="Proteomes" id="UP000242525">
    <property type="component" value="Unassembled WGS sequence"/>
</dbReference>
<evidence type="ECO:0000313" key="3">
    <source>
        <dbReference type="EMBL" id="CDO55444.1"/>
    </source>
</evidence>
<feature type="region of interest" description="Disordered" evidence="1">
    <location>
        <begin position="503"/>
        <end position="533"/>
    </location>
</feature>